<dbReference type="EMBL" id="FMHZ01000002">
    <property type="protein sequence ID" value="SCL56005.1"/>
    <property type="molecule type" value="Genomic_DNA"/>
</dbReference>
<name>A0A1C6UPN1_9ACTN</name>
<evidence type="ECO:0000313" key="3">
    <source>
        <dbReference type="Proteomes" id="UP000199001"/>
    </source>
</evidence>
<keyword evidence="1" id="KW-0812">Transmembrane</keyword>
<evidence type="ECO:0000313" key="2">
    <source>
        <dbReference type="EMBL" id="SCL56005.1"/>
    </source>
</evidence>
<evidence type="ECO:0000256" key="1">
    <source>
        <dbReference type="SAM" id="Phobius"/>
    </source>
</evidence>
<dbReference type="STRING" id="47855.GA0070606_2533"/>
<protein>
    <submittedName>
        <fullName evidence="2">Uncharacterized protein</fullName>
    </submittedName>
</protein>
<gene>
    <name evidence="2" type="ORF">GA0070606_2533</name>
</gene>
<accession>A0A1C6UPN1</accession>
<organism evidence="2 3">
    <name type="scientific">Micromonospora citrea</name>
    <dbReference type="NCBI Taxonomy" id="47855"/>
    <lineage>
        <taxon>Bacteria</taxon>
        <taxon>Bacillati</taxon>
        <taxon>Actinomycetota</taxon>
        <taxon>Actinomycetes</taxon>
        <taxon>Micromonosporales</taxon>
        <taxon>Micromonosporaceae</taxon>
        <taxon>Micromonospora</taxon>
    </lineage>
</organism>
<keyword evidence="1" id="KW-1133">Transmembrane helix</keyword>
<proteinExistence type="predicted"/>
<dbReference type="Proteomes" id="UP000199001">
    <property type="component" value="Unassembled WGS sequence"/>
</dbReference>
<sequence length="164" mass="18001">MTVGGTRDGRYIPYRHDPMETLTRRGRAVRLAATALGLAVLLAGTVWGTDDHFPFGPFRMYSTSNPPSHPAPDTRVEGVDSTGAVVDLGESATGIRRAEIEGQQDRYAADPELLTEVADAYAERHPGAAALVEVRIVIRWHGIRDGRPTGRWTDETVVSWKAHR</sequence>
<feature type="transmembrane region" description="Helical" evidence="1">
    <location>
        <begin position="28"/>
        <end position="48"/>
    </location>
</feature>
<keyword evidence="3" id="KW-1185">Reference proteome</keyword>
<dbReference type="AlphaFoldDB" id="A0A1C6UPN1"/>
<reference evidence="3" key="1">
    <citation type="submission" date="2016-06" db="EMBL/GenBank/DDBJ databases">
        <authorList>
            <person name="Varghese N."/>
            <person name="Submissions Spin"/>
        </authorList>
    </citation>
    <scope>NUCLEOTIDE SEQUENCE [LARGE SCALE GENOMIC DNA]</scope>
    <source>
        <strain evidence="3">DSM 43903</strain>
    </source>
</reference>
<keyword evidence="1" id="KW-0472">Membrane</keyword>